<protein>
    <recommendedName>
        <fullName evidence="3">Flp pilus assembly protein CpaB</fullName>
    </recommendedName>
</protein>
<dbReference type="Proteomes" id="UP001165363">
    <property type="component" value="Unassembled WGS sequence"/>
</dbReference>
<dbReference type="EMBL" id="JAMGBD010000002">
    <property type="protein sequence ID" value="MCL6684322.1"/>
    <property type="molecule type" value="Genomic_DNA"/>
</dbReference>
<organism evidence="1 2">
    <name type="scientific">Sphingomonas alba</name>
    <dbReference type="NCBI Taxonomy" id="2908208"/>
    <lineage>
        <taxon>Bacteria</taxon>
        <taxon>Pseudomonadati</taxon>
        <taxon>Pseudomonadota</taxon>
        <taxon>Alphaproteobacteria</taxon>
        <taxon>Sphingomonadales</taxon>
        <taxon>Sphingomonadaceae</taxon>
        <taxon>Sphingomonas</taxon>
    </lineage>
</organism>
<name>A0ABT0RPB6_9SPHN</name>
<accession>A0ABT0RPB6</accession>
<proteinExistence type="predicted"/>
<evidence type="ECO:0000313" key="1">
    <source>
        <dbReference type="EMBL" id="MCL6684322.1"/>
    </source>
</evidence>
<keyword evidence="2" id="KW-1185">Reference proteome</keyword>
<gene>
    <name evidence="1" type="ORF">LZ536_10475</name>
</gene>
<sequence length="45" mass="4805">MSRGTVILIIVALLVIGGAFFLSRSAHEVPTKQIEADVSRDANAH</sequence>
<evidence type="ECO:0008006" key="3">
    <source>
        <dbReference type="Google" id="ProtNLM"/>
    </source>
</evidence>
<reference evidence="1" key="1">
    <citation type="submission" date="2022-05" db="EMBL/GenBank/DDBJ databases">
        <authorList>
            <person name="Jo J.-H."/>
            <person name="Im W.-T."/>
        </authorList>
    </citation>
    <scope>NUCLEOTIDE SEQUENCE</scope>
    <source>
        <strain evidence="1">SE158</strain>
    </source>
</reference>
<dbReference type="RefSeq" id="WP_249848739.1">
    <property type="nucleotide sequence ID" value="NZ_JAMGBD010000002.1"/>
</dbReference>
<evidence type="ECO:0000313" key="2">
    <source>
        <dbReference type="Proteomes" id="UP001165363"/>
    </source>
</evidence>
<comment type="caution">
    <text evidence="1">The sequence shown here is derived from an EMBL/GenBank/DDBJ whole genome shotgun (WGS) entry which is preliminary data.</text>
</comment>